<protein>
    <submittedName>
        <fullName evidence="2">Uncharacterized protein</fullName>
    </submittedName>
</protein>
<evidence type="ECO:0000313" key="2">
    <source>
        <dbReference type="EMBL" id="CCC50022.1"/>
    </source>
</evidence>
<dbReference type="OMA" id="FYCIAYT"/>
<proteinExistence type="predicted"/>
<gene>
    <name evidence="2" type="ORF">TVY486_0806290</name>
</gene>
<dbReference type="VEuPathDB" id="TriTrypDB:TvY486_0806290"/>
<dbReference type="AlphaFoldDB" id="G0TZJ4"/>
<name>G0TZJ4_TRYVY</name>
<sequence length="535" mass="57932">MADAVEEYLRHELADVLHQAKKQRDEFRWRTIAASDRAHCRHALARAEELMPLFRVDILRRARAIQKRRSSLLHTLRRYADVLPTGDIHDAHGCTNTEAVLSAVHDVSRVERQLGQWQQPRLQVAGWRAMCANASAASAVHDYSIGPDTRPEQRGALDFALEQLLVACDWLGDEENPEECSSWISIPYFRTVSDFCKELVLSNSDAPKKNDAGGGGGAGSFGNRESEVTDLLHCRAGDEPSMEEGRGVGVEGKGIEVTIPVLHAATVEIEGLCERDGNSGVARCANEPPGTDTGDGGGKRDGSGSEEDGITEELMEVLRLRVCIEIVARATACVLAVKSLDCGEDGVLFDGVAHSRAVIAAVNCADSSPGIATATIPASEVPVQTLVLPSEEQLFYCIAYTLGAAILRDECVEQHSDGNIVVCSDAARECGYAGDPCAHTSNVGPECSDGWRGTLGRWIEQSNASSDGVVGLRLLMYLVEFVFRPSTHTNCAQEAAVIVEPEVVRRWLVSACRNAPEHERTVNALLHKFTAQAQV</sequence>
<organism evidence="2">
    <name type="scientific">Trypanosoma vivax (strain Y486)</name>
    <dbReference type="NCBI Taxonomy" id="1055687"/>
    <lineage>
        <taxon>Eukaryota</taxon>
        <taxon>Discoba</taxon>
        <taxon>Euglenozoa</taxon>
        <taxon>Kinetoplastea</taxon>
        <taxon>Metakinetoplastina</taxon>
        <taxon>Trypanosomatida</taxon>
        <taxon>Trypanosomatidae</taxon>
        <taxon>Trypanosoma</taxon>
        <taxon>Duttonella</taxon>
    </lineage>
</organism>
<dbReference type="EMBL" id="HE573024">
    <property type="protein sequence ID" value="CCC50022.1"/>
    <property type="molecule type" value="Genomic_DNA"/>
</dbReference>
<evidence type="ECO:0000256" key="1">
    <source>
        <dbReference type="SAM" id="MobiDB-lite"/>
    </source>
</evidence>
<feature type="region of interest" description="Disordered" evidence="1">
    <location>
        <begin position="278"/>
        <end position="307"/>
    </location>
</feature>
<accession>G0TZJ4</accession>
<reference evidence="2" key="1">
    <citation type="journal article" date="2012" name="Proc. Natl. Acad. Sci. U.S.A.">
        <title>Antigenic diversity is generated by distinct evolutionary mechanisms in African trypanosome species.</title>
        <authorList>
            <person name="Jackson A.P."/>
            <person name="Berry A."/>
            <person name="Aslett M."/>
            <person name="Allison H.C."/>
            <person name="Burton P."/>
            <person name="Vavrova-Anderson J."/>
            <person name="Brown R."/>
            <person name="Browne H."/>
            <person name="Corton N."/>
            <person name="Hauser H."/>
            <person name="Gamble J."/>
            <person name="Gilderthorp R."/>
            <person name="Marcello L."/>
            <person name="McQuillan J."/>
            <person name="Otto T.D."/>
            <person name="Quail M.A."/>
            <person name="Sanders M.J."/>
            <person name="van Tonder A."/>
            <person name="Ginger M.L."/>
            <person name="Field M.C."/>
            <person name="Barry J.D."/>
            <person name="Hertz-Fowler C."/>
            <person name="Berriman M."/>
        </authorList>
    </citation>
    <scope>NUCLEOTIDE SEQUENCE</scope>
    <source>
        <strain evidence="2">Y486</strain>
    </source>
</reference>